<feature type="compositionally biased region" description="Polar residues" evidence="2">
    <location>
        <begin position="108"/>
        <end position="130"/>
    </location>
</feature>
<organism evidence="3 4">
    <name type="scientific">Stigmatella ashevillensis</name>
    <dbReference type="NCBI Taxonomy" id="2995309"/>
    <lineage>
        <taxon>Bacteria</taxon>
        <taxon>Pseudomonadati</taxon>
        <taxon>Myxococcota</taxon>
        <taxon>Myxococcia</taxon>
        <taxon>Myxococcales</taxon>
        <taxon>Cystobacterineae</taxon>
        <taxon>Archangiaceae</taxon>
        <taxon>Stigmatella</taxon>
    </lineage>
</organism>
<keyword evidence="1" id="KW-0175">Coiled coil</keyword>
<feature type="coiled-coil region" evidence="1">
    <location>
        <begin position="61"/>
        <end position="88"/>
    </location>
</feature>
<evidence type="ECO:0000256" key="2">
    <source>
        <dbReference type="SAM" id="MobiDB-lite"/>
    </source>
</evidence>
<dbReference type="EMBL" id="JAQNDM010000002">
    <property type="protein sequence ID" value="MDC0712312.1"/>
    <property type="molecule type" value="Genomic_DNA"/>
</dbReference>
<evidence type="ECO:0000256" key="1">
    <source>
        <dbReference type="SAM" id="Coils"/>
    </source>
</evidence>
<evidence type="ECO:0000313" key="3">
    <source>
        <dbReference type="EMBL" id="MDC0712312.1"/>
    </source>
</evidence>
<feature type="region of interest" description="Disordered" evidence="2">
    <location>
        <begin position="93"/>
        <end position="135"/>
    </location>
</feature>
<evidence type="ECO:0008006" key="5">
    <source>
        <dbReference type="Google" id="ProtNLM"/>
    </source>
</evidence>
<keyword evidence="4" id="KW-1185">Reference proteome</keyword>
<comment type="caution">
    <text evidence="3">The sequence shown here is derived from an EMBL/GenBank/DDBJ whole genome shotgun (WGS) entry which is preliminary data.</text>
</comment>
<proteinExistence type="predicted"/>
<protein>
    <recommendedName>
        <fullName evidence="5">Type IV pilus biogenesis protein PilP</fullName>
    </recommendedName>
</protein>
<evidence type="ECO:0000313" key="4">
    <source>
        <dbReference type="Proteomes" id="UP001221838"/>
    </source>
</evidence>
<feature type="region of interest" description="Disordered" evidence="2">
    <location>
        <begin position="30"/>
        <end position="59"/>
    </location>
</feature>
<accession>A0ABT5DF97</accession>
<reference evidence="3 4" key="1">
    <citation type="submission" date="2022-11" db="EMBL/GenBank/DDBJ databases">
        <title>Minimal conservation of predation-associated metabolite biosynthetic gene clusters underscores biosynthetic potential of Myxococcota including descriptions for ten novel species: Archangium lansinium sp. nov., Myxococcus landrumus sp. nov., Nannocystis bai.</title>
        <authorList>
            <person name="Ahearne A."/>
            <person name="Stevens C."/>
            <person name="Dowd S."/>
        </authorList>
    </citation>
    <scope>NUCLEOTIDE SEQUENCE [LARGE SCALE GENOMIC DNA]</scope>
    <source>
        <strain evidence="3 4">NCWAL01</strain>
    </source>
</reference>
<name>A0ABT5DF97_9BACT</name>
<dbReference type="Proteomes" id="UP001221838">
    <property type="component" value="Unassembled WGS sequence"/>
</dbReference>
<sequence>MRRVPWMTVGVVGAGILLCGSGEPGVLAQAQTQAAPPVGATHAPYNDNTGQHASRPAGAEMAQLRQTVLQLQAEVAGMQRELAQLRSELASLNPEVGVGGSGPVSGGDTSQASPPPTAQNQDTASPSTPGSGEARVDAFYTGTVRSVSSDRLLLEDSEGQAFPVALGKRTVMREASGQRISAKQLKQGMRVRATVDLIAGNPEASELVVLSSPSSAPRRAP</sequence>
<dbReference type="RefSeq" id="WP_272142398.1">
    <property type="nucleotide sequence ID" value="NZ_JAQNDM010000002.1"/>
</dbReference>
<gene>
    <name evidence="3" type="ORF">POL68_27870</name>
</gene>